<keyword evidence="1" id="KW-0472">Membrane</keyword>
<gene>
    <name evidence="2" type="ORF">SAMN05216275_1744</name>
</gene>
<dbReference type="Proteomes" id="UP000199111">
    <property type="component" value="Unassembled WGS sequence"/>
</dbReference>
<keyword evidence="1" id="KW-0812">Transmembrane</keyword>
<protein>
    <submittedName>
        <fullName evidence="2">Uncharacterized protein</fullName>
    </submittedName>
</protein>
<sequence length="69" mass="7967">MIVPVDDGPAGRRYSVVEACRRLVGDIPRAVPEVWPLRYPNRSSFLWVTLILVIFVPLAIRRYRKAMSQ</sequence>
<keyword evidence="3" id="KW-1185">Reference proteome</keyword>
<name>A0A1I4FU74_9ACTN</name>
<dbReference type="EMBL" id="FOQY01000074">
    <property type="protein sequence ID" value="SFL21408.1"/>
    <property type="molecule type" value="Genomic_DNA"/>
</dbReference>
<keyword evidence="1" id="KW-1133">Transmembrane helix</keyword>
<dbReference type="AlphaFoldDB" id="A0A1I4FU74"/>
<proteinExistence type="predicted"/>
<feature type="transmembrane region" description="Helical" evidence="1">
    <location>
        <begin position="44"/>
        <end position="60"/>
    </location>
</feature>
<evidence type="ECO:0000313" key="2">
    <source>
        <dbReference type="EMBL" id="SFL21408.1"/>
    </source>
</evidence>
<reference evidence="3" key="1">
    <citation type="submission" date="2016-10" db="EMBL/GenBank/DDBJ databases">
        <authorList>
            <person name="Varghese N."/>
            <person name="Submissions S."/>
        </authorList>
    </citation>
    <scope>NUCLEOTIDE SEQUENCE [LARGE SCALE GENOMIC DNA]</scope>
    <source>
        <strain evidence="3">CGMCC 4.2126</strain>
    </source>
</reference>
<dbReference type="GeneID" id="96304047"/>
<evidence type="ECO:0000256" key="1">
    <source>
        <dbReference type="SAM" id="Phobius"/>
    </source>
</evidence>
<accession>A0A1I4FU74</accession>
<dbReference type="RefSeq" id="WP_143121340.1">
    <property type="nucleotide sequence ID" value="NZ_FOQY01000074.1"/>
</dbReference>
<evidence type="ECO:0000313" key="3">
    <source>
        <dbReference type="Proteomes" id="UP000199111"/>
    </source>
</evidence>
<organism evidence="2 3">
    <name type="scientific">Streptosporangium canum</name>
    <dbReference type="NCBI Taxonomy" id="324952"/>
    <lineage>
        <taxon>Bacteria</taxon>
        <taxon>Bacillati</taxon>
        <taxon>Actinomycetota</taxon>
        <taxon>Actinomycetes</taxon>
        <taxon>Streptosporangiales</taxon>
        <taxon>Streptosporangiaceae</taxon>
        <taxon>Streptosporangium</taxon>
    </lineage>
</organism>